<sequence length="137" mass="15040">MERQCYLTSCATKTGFPSRRKRLIGRVRIINEPAAAALAYGLNKASDKKNKKDQKVIIFDLGGGTFNVSLLSITKGVFTVKTTAGATHLVGKDFNNALLKPFKNEFREEPSLTSMVMPVNFAAFARHASKPSGHFHP</sequence>
<dbReference type="Gene3D" id="3.90.640.10">
    <property type="entry name" value="Actin, Chain A, domain 4"/>
    <property type="match status" value="1"/>
</dbReference>
<dbReference type="AlphaFoldDB" id="A0A2N5V8J0"/>
<protein>
    <submittedName>
        <fullName evidence="3">Uncharacterized protein</fullName>
    </submittedName>
</protein>
<dbReference type="SUPFAM" id="SSF53067">
    <property type="entry name" value="Actin-like ATPase domain"/>
    <property type="match status" value="1"/>
</dbReference>
<keyword evidence="1" id="KW-0547">Nucleotide-binding</keyword>
<dbReference type="PANTHER" id="PTHR19375">
    <property type="entry name" value="HEAT SHOCK PROTEIN 70KDA"/>
    <property type="match status" value="1"/>
</dbReference>
<proteinExistence type="predicted"/>
<dbReference type="PROSITE" id="PS00329">
    <property type="entry name" value="HSP70_2"/>
    <property type="match status" value="1"/>
</dbReference>
<evidence type="ECO:0000256" key="2">
    <source>
        <dbReference type="ARBA" id="ARBA00022840"/>
    </source>
</evidence>
<evidence type="ECO:0000313" key="4">
    <source>
        <dbReference type="Proteomes" id="UP000235388"/>
    </source>
</evidence>
<dbReference type="STRING" id="200324.A0A2N5V8J0"/>
<comment type="caution">
    <text evidence="3">The sequence shown here is derived from an EMBL/GenBank/DDBJ whole genome shotgun (WGS) entry which is preliminary data.</text>
</comment>
<dbReference type="OrthoDB" id="3257966at2759"/>
<evidence type="ECO:0000313" key="3">
    <source>
        <dbReference type="EMBL" id="PLW46305.1"/>
    </source>
</evidence>
<dbReference type="EMBL" id="PGCJ01000120">
    <property type="protein sequence ID" value="PLW46305.1"/>
    <property type="molecule type" value="Genomic_DNA"/>
</dbReference>
<dbReference type="InterPro" id="IPR018181">
    <property type="entry name" value="Heat_shock_70_CS"/>
</dbReference>
<accession>A0A2N5V8J0</accession>
<dbReference type="InterPro" id="IPR013126">
    <property type="entry name" value="Hsp_70_fam"/>
</dbReference>
<organism evidence="3 4">
    <name type="scientific">Puccinia coronata f. sp. avenae</name>
    <dbReference type="NCBI Taxonomy" id="200324"/>
    <lineage>
        <taxon>Eukaryota</taxon>
        <taxon>Fungi</taxon>
        <taxon>Dikarya</taxon>
        <taxon>Basidiomycota</taxon>
        <taxon>Pucciniomycotina</taxon>
        <taxon>Pucciniomycetes</taxon>
        <taxon>Pucciniales</taxon>
        <taxon>Pucciniaceae</taxon>
        <taxon>Puccinia</taxon>
    </lineage>
</organism>
<reference evidence="3 4" key="1">
    <citation type="submission" date="2017-11" db="EMBL/GenBank/DDBJ databases">
        <title>De novo assembly and phasing of dikaryotic genomes from two isolates of Puccinia coronata f. sp. avenae, the causal agent of oat crown rust.</title>
        <authorList>
            <person name="Miller M.E."/>
            <person name="Zhang Y."/>
            <person name="Omidvar V."/>
            <person name="Sperschneider J."/>
            <person name="Schwessinger B."/>
            <person name="Raley C."/>
            <person name="Palmer J.M."/>
            <person name="Garnica D."/>
            <person name="Upadhyaya N."/>
            <person name="Rathjen J."/>
            <person name="Taylor J.M."/>
            <person name="Park R.F."/>
            <person name="Dodds P.N."/>
            <person name="Hirsch C.D."/>
            <person name="Kianian S.F."/>
            <person name="Figueroa M."/>
        </authorList>
    </citation>
    <scope>NUCLEOTIDE SEQUENCE [LARGE SCALE GENOMIC DNA]</scope>
    <source>
        <strain evidence="3">12NC29</strain>
    </source>
</reference>
<dbReference type="InterPro" id="IPR043129">
    <property type="entry name" value="ATPase_NBD"/>
</dbReference>
<dbReference type="Proteomes" id="UP000235388">
    <property type="component" value="Unassembled WGS sequence"/>
</dbReference>
<dbReference type="GO" id="GO:0005524">
    <property type="term" value="F:ATP binding"/>
    <property type="evidence" value="ECO:0007669"/>
    <property type="project" value="UniProtKB-KW"/>
</dbReference>
<dbReference type="Gene3D" id="3.30.420.40">
    <property type="match status" value="2"/>
</dbReference>
<keyword evidence="2" id="KW-0067">ATP-binding</keyword>
<dbReference type="GO" id="GO:0140662">
    <property type="term" value="F:ATP-dependent protein folding chaperone"/>
    <property type="evidence" value="ECO:0007669"/>
    <property type="project" value="InterPro"/>
</dbReference>
<evidence type="ECO:0000256" key="1">
    <source>
        <dbReference type="ARBA" id="ARBA00022741"/>
    </source>
</evidence>
<name>A0A2N5V8J0_9BASI</name>
<keyword evidence="4" id="KW-1185">Reference proteome</keyword>
<gene>
    <name evidence="3" type="ORF">PCANC_11188</name>
</gene>
<dbReference type="Pfam" id="PF00012">
    <property type="entry name" value="HSP70"/>
    <property type="match status" value="1"/>
</dbReference>